<reference evidence="3 4" key="1">
    <citation type="journal article" date="2019" name="Genome Biol. Evol.">
        <title>Whole-Genome Sequencing of the Giant Devil Catfish, Bagarius yarrelli.</title>
        <authorList>
            <person name="Jiang W."/>
            <person name="Lv Y."/>
            <person name="Cheng L."/>
            <person name="Yang K."/>
            <person name="Chao B."/>
            <person name="Wang X."/>
            <person name="Li Y."/>
            <person name="Pan X."/>
            <person name="You X."/>
            <person name="Zhang Y."/>
            <person name="Yang J."/>
            <person name="Li J."/>
            <person name="Zhang X."/>
            <person name="Liu S."/>
            <person name="Sun C."/>
            <person name="Yang J."/>
            <person name="Shi Q."/>
        </authorList>
    </citation>
    <scope>NUCLEOTIDE SEQUENCE [LARGE SCALE GENOMIC DNA]</scope>
    <source>
        <strain evidence="3">JWS20170419001</strain>
        <tissue evidence="3">Muscle</tissue>
    </source>
</reference>
<evidence type="ECO:0000313" key="3">
    <source>
        <dbReference type="EMBL" id="TSK98411.1"/>
    </source>
</evidence>
<protein>
    <submittedName>
        <fullName evidence="3">Deleted in lung and esophageal cancer protein 1</fullName>
    </submittedName>
</protein>
<dbReference type="InterPro" id="IPR013783">
    <property type="entry name" value="Ig-like_fold"/>
</dbReference>
<dbReference type="Gene3D" id="2.60.40.10">
    <property type="entry name" value="Immunoglobulins"/>
    <property type="match status" value="5"/>
</dbReference>
<dbReference type="GO" id="GO:0015631">
    <property type="term" value="F:tubulin binding"/>
    <property type="evidence" value="ECO:0007669"/>
    <property type="project" value="TreeGrafter"/>
</dbReference>
<evidence type="ECO:0000256" key="1">
    <source>
        <dbReference type="SAM" id="MobiDB-lite"/>
    </source>
</evidence>
<dbReference type="PANTHER" id="PTHR46348">
    <property type="entry name" value="DELETED IN LUNG AND ESOPHAGEAL CANCER PROTEIN 1"/>
    <property type="match status" value="1"/>
</dbReference>
<dbReference type="AlphaFoldDB" id="A0A556TWG9"/>
<dbReference type="GO" id="GO:0005929">
    <property type="term" value="C:cilium"/>
    <property type="evidence" value="ECO:0007669"/>
    <property type="project" value="TreeGrafter"/>
</dbReference>
<keyword evidence="4" id="KW-1185">Reference proteome</keyword>
<dbReference type="InterPro" id="IPR033304">
    <property type="entry name" value="DLEC1"/>
</dbReference>
<proteinExistence type="predicted"/>
<dbReference type="EMBL" id="VCAZ01000024">
    <property type="protein sequence ID" value="TSK98411.1"/>
    <property type="molecule type" value="Genomic_DNA"/>
</dbReference>
<dbReference type="Pfam" id="PF23277">
    <property type="entry name" value="Ig_Dlec1_1"/>
    <property type="match status" value="1"/>
</dbReference>
<name>A0A556TWG9_BAGYA</name>
<dbReference type="InterPro" id="IPR059041">
    <property type="entry name" value="Ig_DLEC1_1"/>
</dbReference>
<accession>A0A556TWG9</accession>
<organism evidence="3 4">
    <name type="scientific">Bagarius yarrelli</name>
    <name type="common">Goonch</name>
    <name type="synonym">Bagrus yarrelli</name>
    <dbReference type="NCBI Taxonomy" id="175774"/>
    <lineage>
        <taxon>Eukaryota</taxon>
        <taxon>Metazoa</taxon>
        <taxon>Chordata</taxon>
        <taxon>Craniata</taxon>
        <taxon>Vertebrata</taxon>
        <taxon>Euteleostomi</taxon>
        <taxon>Actinopterygii</taxon>
        <taxon>Neopterygii</taxon>
        <taxon>Teleostei</taxon>
        <taxon>Ostariophysi</taxon>
        <taxon>Siluriformes</taxon>
        <taxon>Sisoridae</taxon>
        <taxon>Sisorinae</taxon>
        <taxon>Bagarius</taxon>
    </lineage>
</organism>
<evidence type="ECO:0000313" key="4">
    <source>
        <dbReference type="Proteomes" id="UP000319801"/>
    </source>
</evidence>
<gene>
    <name evidence="3" type="ORF">Baya_5325</name>
</gene>
<dbReference type="GO" id="GO:0005737">
    <property type="term" value="C:cytoplasm"/>
    <property type="evidence" value="ECO:0007669"/>
    <property type="project" value="TreeGrafter"/>
</dbReference>
<dbReference type="GO" id="GO:0008285">
    <property type="term" value="P:negative regulation of cell population proliferation"/>
    <property type="evidence" value="ECO:0007669"/>
    <property type="project" value="InterPro"/>
</dbReference>
<dbReference type="Proteomes" id="UP000319801">
    <property type="component" value="Unassembled WGS sequence"/>
</dbReference>
<dbReference type="Pfam" id="PF23316">
    <property type="entry name" value="Ig_DLEC1_6th"/>
    <property type="match status" value="1"/>
</dbReference>
<feature type="domain" description="Deleted in lung and esophageal cancer protein 1 Ig-like" evidence="2">
    <location>
        <begin position="304"/>
        <end position="390"/>
    </location>
</feature>
<feature type="region of interest" description="Disordered" evidence="1">
    <location>
        <begin position="263"/>
        <end position="301"/>
    </location>
</feature>
<sequence length="921" mass="102741">MLEESEQKCVNGMDLFINRHKPASEKTQDISHLLASIFKDLYTTEIIGKETVANLTKSYTKKNPHHAKYVEALQQVNLDYNKRIQDADLLLKHIIQARMNASVKEEQVQSQLMEEVGESYHQLGLPPVKSTLMWCVDNGLLKRHNLICPQEYIKEQVPFYKAPQEKSEPGYTQPTVSYKMHVSTKPQDDGYTLMPKPVTAQSLQEESEEAFTLSSSQGTLFGQNNASQKVCPLSKQLRKEKPSLEDSDALRKFKRYQNFLRNPHFQPTSHQRGGKSLIIPKRKVEKGEKGNKESSSSEDPVPIFMANPPVVLFTDYQIGEVYETTVELRNMTAASRHVRVIPPTTPHFSIGLGRFPDGRGVIAPGMSCQYTVRFAPDSLAEFEDFLVVETQTSHPMILPVEARRPPPVLTLPAVLDLGYCLVGGVKHMNLLCRNDGFSAGTFCIMPKGQWPASSLRSVVKSCFAEEPPFAISPSLFSLLPGQVEVMQVVFFPTTAENFTRSFSIVCDNCHVKNFSMQGTGQVVMLELVAVEGGEDVPALGELRDLTAEHFIRFEPTNVHSVLQKKVLIRNNTHLELPFRWRIMKPNLQCLHAAQQSDPVSDVIAMELEVKGSTEPYRILLEPYALFVPGETYIHTTIRKGFKMWNHSKSAISFQWERISDCHSVEVEPSLGKIETNECFDLDLVLTGGRPGCLSTMLQCYVQHHTDPVNLPIEATFKGPELSVRVPSVDLGLLQLGQEVCTTLQISNSTPLEAQWSLEELPTDPALNQGQVVDQGQVSVKPSQGVLPPMSSCSVNMLFRAMCCQSFESVLQLAVLNGTGCHLPVRAEVQRPQLCLLSSQMVLPDLYVGVAHNGKATLFNQTLLPAHFTWRQQLQGAQAHLCSASFTPSSGTLGPNEHMEISVSFTTHTDVSLVHMSILKKH</sequence>
<dbReference type="PANTHER" id="PTHR46348:SF1">
    <property type="entry name" value="DELETED IN LUNG AND ESOPHAGEAL CANCER PROTEIN 1"/>
    <property type="match status" value="1"/>
</dbReference>
<dbReference type="OrthoDB" id="2115465at2759"/>
<comment type="caution">
    <text evidence="3">The sequence shown here is derived from an EMBL/GenBank/DDBJ whole genome shotgun (WGS) entry which is preliminary data.</text>
</comment>
<evidence type="ECO:0000259" key="2">
    <source>
        <dbReference type="Pfam" id="PF23277"/>
    </source>
</evidence>